<protein>
    <recommendedName>
        <fullName evidence="4">Gustatory receptor</fullName>
    </recommendedName>
</protein>
<evidence type="ECO:0000256" key="1">
    <source>
        <dbReference type="SAM" id="Phobius"/>
    </source>
</evidence>
<keyword evidence="3" id="KW-1185">Reference proteome</keyword>
<feature type="transmembrane region" description="Helical" evidence="1">
    <location>
        <begin position="219"/>
        <end position="238"/>
    </location>
</feature>
<keyword evidence="1" id="KW-0472">Membrane</keyword>
<dbReference type="Proteomes" id="UP000886998">
    <property type="component" value="Unassembled WGS sequence"/>
</dbReference>
<proteinExistence type="predicted"/>
<feature type="transmembrane region" description="Helical" evidence="1">
    <location>
        <begin position="40"/>
        <end position="65"/>
    </location>
</feature>
<keyword evidence="1" id="KW-1133">Transmembrane helix</keyword>
<evidence type="ECO:0008006" key="4">
    <source>
        <dbReference type="Google" id="ProtNLM"/>
    </source>
</evidence>
<sequence>MQVILTIALILRYMSEKKINLNLVLEADSMNPIMYYCNEFLRVFLAFASFLWLFALSLFALYYILTCSFIRVLLEHALERIDSEILPEDLENLIVEYGDIARCMRIVDEHFSQPVFFAIFYTMIELFCGGYKVAFLSNMNTIDFLTLVMPQFYYLSIQLLVMVSASITNELASKVKCVMQGLPYENFIQDPQRRFKFEKDLNLDNSLTLWKVYVMDRSLIITSIGTLLTYGILIGTLGTTT</sequence>
<organism evidence="2 3">
    <name type="scientific">Trichonephila inaurata madagascariensis</name>
    <dbReference type="NCBI Taxonomy" id="2747483"/>
    <lineage>
        <taxon>Eukaryota</taxon>
        <taxon>Metazoa</taxon>
        <taxon>Ecdysozoa</taxon>
        <taxon>Arthropoda</taxon>
        <taxon>Chelicerata</taxon>
        <taxon>Arachnida</taxon>
        <taxon>Araneae</taxon>
        <taxon>Araneomorphae</taxon>
        <taxon>Entelegynae</taxon>
        <taxon>Araneoidea</taxon>
        <taxon>Nephilidae</taxon>
        <taxon>Trichonephila</taxon>
        <taxon>Trichonephila inaurata</taxon>
    </lineage>
</organism>
<gene>
    <name evidence="2" type="primary">AVEN_206490_1</name>
    <name evidence="2" type="ORF">TNIN_467681</name>
</gene>
<reference evidence="2" key="1">
    <citation type="submission" date="2020-08" db="EMBL/GenBank/DDBJ databases">
        <title>Multicomponent nature underlies the extraordinary mechanical properties of spider dragline silk.</title>
        <authorList>
            <person name="Kono N."/>
            <person name="Nakamura H."/>
            <person name="Mori M."/>
            <person name="Yoshida Y."/>
            <person name="Ohtoshi R."/>
            <person name="Malay A.D."/>
            <person name="Moran D.A.P."/>
            <person name="Tomita M."/>
            <person name="Numata K."/>
            <person name="Arakawa K."/>
        </authorList>
    </citation>
    <scope>NUCLEOTIDE SEQUENCE</scope>
</reference>
<evidence type="ECO:0000313" key="3">
    <source>
        <dbReference type="Proteomes" id="UP000886998"/>
    </source>
</evidence>
<comment type="caution">
    <text evidence="2">The sequence shown here is derived from an EMBL/GenBank/DDBJ whole genome shotgun (WGS) entry which is preliminary data.</text>
</comment>
<dbReference type="AlphaFoldDB" id="A0A8X7C1Q0"/>
<accession>A0A8X7C1Q0</accession>
<evidence type="ECO:0000313" key="2">
    <source>
        <dbReference type="EMBL" id="GFY50612.1"/>
    </source>
</evidence>
<keyword evidence="1" id="KW-0812">Transmembrane</keyword>
<feature type="transmembrane region" description="Helical" evidence="1">
    <location>
        <begin position="114"/>
        <end position="132"/>
    </location>
</feature>
<name>A0A8X7C1Q0_9ARAC</name>
<dbReference type="EMBL" id="BMAV01007585">
    <property type="protein sequence ID" value="GFY50612.1"/>
    <property type="molecule type" value="Genomic_DNA"/>
</dbReference>